<comment type="caution">
    <text evidence="1">The sequence shown here is derived from an EMBL/GenBank/DDBJ whole genome shotgun (WGS) entry which is preliminary data.</text>
</comment>
<accession>A0AAD8IR59</accession>
<dbReference type="AlphaFoldDB" id="A0AAD8IR59"/>
<organism evidence="1 2">
    <name type="scientific">Heracleum sosnowskyi</name>
    <dbReference type="NCBI Taxonomy" id="360622"/>
    <lineage>
        <taxon>Eukaryota</taxon>
        <taxon>Viridiplantae</taxon>
        <taxon>Streptophyta</taxon>
        <taxon>Embryophyta</taxon>
        <taxon>Tracheophyta</taxon>
        <taxon>Spermatophyta</taxon>
        <taxon>Magnoliopsida</taxon>
        <taxon>eudicotyledons</taxon>
        <taxon>Gunneridae</taxon>
        <taxon>Pentapetalae</taxon>
        <taxon>asterids</taxon>
        <taxon>campanulids</taxon>
        <taxon>Apiales</taxon>
        <taxon>Apiaceae</taxon>
        <taxon>Apioideae</taxon>
        <taxon>apioid superclade</taxon>
        <taxon>Tordylieae</taxon>
        <taxon>Tordyliinae</taxon>
        <taxon>Heracleum</taxon>
    </lineage>
</organism>
<dbReference type="EMBL" id="JAUIZM010000004">
    <property type="protein sequence ID" value="KAK1390609.1"/>
    <property type="molecule type" value="Genomic_DNA"/>
</dbReference>
<reference evidence="1" key="1">
    <citation type="submission" date="2023-02" db="EMBL/GenBank/DDBJ databases">
        <title>Genome of toxic invasive species Heracleum sosnowskyi carries increased number of genes despite the absence of recent whole-genome duplications.</title>
        <authorList>
            <person name="Schelkunov M."/>
            <person name="Shtratnikova V."/>
            <person name="Makarenko M."/>
            <person name="Klepikova A."/>
            <person name="Omelchenko D."/>
            <person name="Novikova G."/>
            <person name="Obukhova E."/>
            <person name="Bogdanov V."/>
            <person name="Penin A."/>
            <person name="Logacheva M."/>
        </authorList>
    </citation>
    <scope>NUCLEOTIDE SEQUENCE</scope>
    <source>
        <strain evidence="1">Hsosn_3</strain>
        <tissue evidence="1">Leaf</tissue>
    </source>
</reference>
<name>A0AAD8IR59_9APIA</name>
<keyword evidence="2" id="KW-1185">Reference proteome</keyword>
<proteinExistence type="predicted"/>
<sequence length="133" mass="15436">MVPNSEERRIGLDGSFEAIREAIKCAFGLKTRQTFSLEDEYGIMRPLDRTMPSGIYTLVVNPWVIMCFCYAKDPNHTECKVYTKTLATHDGLAEFIERRHFLENTIKDSSQDDMNSSIQDCRIRMIYTLHPCF</sequence>
<evidence type="ECO:0000313" key="2">
    <source>
        <dbReference type="Proteomes" id="UP001237642"/>
    </source>
</evidence>
<protein>
    <submittedName>
        <fullName evidence="1">Uncharacterized protein</fullName>
    </submittedName>
</protein>
<gene>
    <name evidence="1" type="ORF">POM88_018787</name>
</gene>
<dbReference type="Proteomes" id="UP001237642">
    <property type="component" value="Unassembled WGS sequence"/>
</dbReference>
<reference evidence="1" key="2">
    <citation type="submission" date="2023-05" db="EMBL/GenBank/DDBJ databases">
        <authorList>
            <person name="Schelkunov M.I."/>
        </authorList>
    </citation>
    <scope>NUCLEOTIDE SEQUENCE</scope>
    <source>
        <strain evidence="1">Hsosn_3</strain>
        <tissue evidence="1">Leaf</tissue>
    </source>
</reference>
<evidence type="ECO:0000313" key="1">
    <source>
        <dbReference type="EMBL" id="KAK1390609.1"/>
    </source>
</evidence>